<geneLocation type="plasmid" evidence="2 3">
    <name>paPv18</name>
</geneLocation>
<evidence type="ECO:0000313" key="2">
    <source>
        <dbReference type="EMBL" id="WGM04114.1"/>
    </source>
</evidence>
<organism evidence="2 3">
    <name type="scientific">Arsenophonus nasoniae</name>
    <name type="common">son-killer infecting Nasonia vitripennis</name>
    <dbReference type="NCBI Taxonomy" id="638"/>
    <lineage>
        <taxon>Bacteria</taxon>
        <taxon>Pseudomonadati</taxon>
        <taxon>Pseudomonadota</taxon>
        <taxon>Gammaproteobacteria</taxon>
        <taxon>Enterobacterales</taxon>
        <taxon>Morganellaceae</taxon>
        <taxon>Arsenophonus</taxon>
    </lineage>
</organism>
<keyword evidence="2" id="KW-0614">Plasmid</keyword>
<gene>
    <name evidence="2" type="ORF">QE210_21900</name>
</gene>
<dbReference type="AlphaFoldDB" id="A0AA95GWG3"/>
<dbReference type="Proteomes" id="UP001177595">
    <property type="component" value="Plasmid paPv18"/>
</dbReference>
<evidence type="ECO:0000259" key="1">
    <source>
        <dbReference type="Pfam" id="PF05732"/>
    </source>
</evidence>
<dbReference type="InterPro" id="IPR008813">
    <property type="entry name" value="Plasmid_replication_RepL"/>
</dbReference>
<dbReference type="EMBL" id="CP123522">
    <property type="protein sequence ID" value="WGM04114.1"/>
    <property type="molecule type" value="Genomic_DNA"/>
</dbReference>
<proteinExistence type="predicted"/>
<dbReference type="GO" id="GO:0006276">
    <property type="term" value="P:plasmid maintenance"/>
    <property type="evidence" value="ECO:0007669"/>
    <property type="project" value="InterPro"/>
</dbReference>
<name>A0AA95GWG3_9GAMM</name>
<dbReference type="RefSeq" id="WP_280627415.1">
    <property type="nucleotide sequence ID" value="NZ_CP123522.1"/>
</dbReference>
<protein>
    <submittedName>
        <fullName evidence="2">Replication/maintenance protein RepL</fullName>
    </submittedName>
</protein>
<reference evidence="2" key="1">
    <citation type="submission" date="2023-04" db="EMBL/GenBank/DDBJ databases">
        <title>Genome dynamics across the evolutionary transition to endosymbiosis.</title>
        <authorList>
            <person name="Siozios S."/>
            <person name="Nadal-Jimenez P."/>
            <person name="Azagi T."/>
            <person name="Sprong H."/>
            <person name="Frost C.L."/>
            <person name="Parratt S.R."/>
            <person name="Taylor G."/>
            <person name="Brettell L."/>
            <person name="Lew K.C."/>
            <person name="Croft L."/>
            <person name="King K.C."/>
            <person name="Brockhurst M.A."/>
            <person name="Hypsa V."/>
            <person name="Novakova E."/>
            <person name="Darby A.C."/>
            <person name="Hurst G.D.D."/>
        </authorList>
    </citation>
    <scope>NUCLEOTIDE SEQUENCE</scope>
    <source>
        <strain evidence="2">APv</strain>
        <plasmid evidence="2">paPv18</plasmid>
    </source>
</reference>
<feature type="domain" description="Plasmid replication protein RepL" evidence="1">
    <location>
        <begin position="17"/>
        <end position="107"/>
    </location>
</feature>
<evidence type="ECO:0000313" key="3">
    <source>
        <dbReference type="Proteomes" id="UP001177595"/>
    </source>
</evidence>
<dbReference type="Pfam" id="PF05732">
    <property type="entry name" value="RepL"/>
    <property type="match status" value="1"/>
</dbReference>
<dbReference type="GO" id="GO:0006260">
    <property type="term" value="P:DNA replication"/>
    <property type="evidence" value="ECO:0007669"/>
    <property type="project" value="InterPro"/>
</dbReference>
<sequence>MGARILDVKTGEVLEEPEFVKLYIRDLCRVRGLTSTQYKIFNFMLANMNSDNIVSYGPRTKEKFLKVHNIKTQTYNNNVAKLIEAQLIARIGRNEFVVNKKYAVRVDWSRVQSIIWKSSYSKDGVSTEVDFNMKRD</sequence>
<accession>A0AA95GWG3</accession>